<accession>A0A8H4W7S8</accession>
<keyword evidence="1" id="KW-0812">Transmembrane</keyword>
<organism evidence="2 3">
    <name type="scientific">Cudoniella acicularis</name>
    <dbReference type="NCBI Taxonomy" id="354080"/>
    <lineage>
        <taxon>Eukaryota</taxon>
        <taxon>Fungi</taxon>
        <taxon>Dikarya</taxon>
        <taxon>Ascomycota</taxon>
        <taxon>Pezizomycotina</taxon>
        <taxon>Leotiomycetes</taxon>
        <taxon>Helotiales</taxon>
        <taxon>Tricladiaceae</taxon>
        <taxon>Cudoniella</taxon>
    </lineage>
</organism>
<dbReference type="Gene3D" id="3.30.2010.10">
    <property type="entry name" value="Metalloproteases ('zincins'), catalytic domain"/>
    <property type="match status" value="1"/>
</dbReference>
<feature type="transmembrane region" description="Helical" evidence="1">
    <location>
        <begin position="156"/>
        <end position="176"/>
    </location>
</feature>
<keyword evidence="1" id="KW-1133">Transmembrane helix</keyword>
<evidence type="ECO:0008006" key="4">
    <source>
        <dbReference type="Google" id="ProtNLM"/>
    </source>
</evidence>
<dbReference type="Proteomes" id="UP000566819">
    <property type="component" value="Unassembled WGS sequence"/>
</dbReference>
<evidence type="ECO:0000313" key="3">
    <source>
        <dbReference type="Proteomes" id="UP000566819"/>
    </source>
</evidence>
<dbReference type="AlphaFoldDB" id="A0A8H4W7S8"/>
<feature type="transmembrane region" description="Helical" evidence="1">
    <location>
        <begin position="128"/>
        <end position="150"/>
    </location>
</feature>
<evidence type="ECO:0000256" key="1">
    <source>
        <dbReference type="SAM" id="Phobius"/>
    </source>
</evidence>
<feature type="transmembrane region" description="Helical" evidence="1">
    <location>
        <begin position="266"/>
        <end position="286"/>
    </location>
</feature>
<name>A0A8H4W7S8_9HELO</name>
<dbReference type="PANTHER" id="PTHR10120">
    <property type="entry name" value="CAAX PRENYL PROTEASE 1"/>
    <property type="match status" value="1"/>
</dbReference>
<dbReference type="EMBL" id="JAAMPI010000061">
    <property type="protein sequence ID" value="KAF4636521.1"/>
    <property type="molecule type" value="Genomic_DNA"/>
</dbReference>
<keyword evidence="3" id="KW-1185">Reference proteome</keyword>
<sequence>MYISRRQIAILNRTVPPKTPGSNKIAPSYLKPIYEHISALYRETFVIAIIVFNLMPRLWASCAWIQKPLEKLPFDEHGLEQITTSTFVTACSLIYHLLRYLDGLYRKHNLKEDLCLDPSRQGFFRRMALGDVIPASITITTLGALLYSSLDKEIDVKFVVVLQYIQLSFPIFYSILSQPSGKWMKVMEERKLRESLQDLAALASFPMKEVYVIDVPADSVHSAVQINGWPRKSYLTVRKDALEKYTTNDIVALFAQELGAWKQYHGLAPAAIGQIFFSHSTFILIMLMQNRKMYDAWGFKGEDAPVIGILIYSVIWAPPLASIYKRAAELGYSHDLRVVLSKTEIPMIEAGPMDWLYSMYQFSMPTVTARLAALEQLENDQDPMEKMEGAIRL</sequence>
<comment type="caution">
    <text evidence="2">The sequence shown here is derived from an EMBL/GenBank/DDBJ whole genome shotgun (WGS) entry which is preliminary data.</text>
</comment>
<feature type="transmembrane region" description="Helical" evidence="1">
    <location>
        <begin position="306"/>
        <end position="324"/>
    </location>
</feature>
<reference evidence="2 3" key="1">
    <citation type="submission" date="2020-03" db="EMBL/GenBank/DDBJ databases">
        <title>Draft Genome Sequence of Cudoniella acicularis.</title>
        <authorList>
            <person name="Buettner E."/>
            <person name="Kellner H."/>
        </authorList>
    </citation>
    <scope>NUCLEOTIDE SEQUENCE [LARGE SCALE GENOMIC DNA]</scope>
    <source>
        <strain evidence="2 3">DSM 108380</strain>
    </source>
</reference>
<gene>
    <name evidence="2" type="ORF">G7Y89_g1552</name>
</gene>
<proteinExistence type="predicted"/>
<keyword evidence="1" id="KW-0472">Membrane</keyword>
<evidence type="ECO:0000313" key="2">
    <source>
        <dbReference type="EMBL" id="KAF4636521.1"/>
    </source>
</evidence>
<protein>
    <recommendedName>
        <fullName evidence="4">Ste24 endopeptidase</fullName>
    </recommendedName>
</protein>
<dbReference type="OrthoDB" id="3526254at2759"/>